<keyword evidence="3" id="KW-1185">Reference proteome</keyword>
<dbReference type="Gene3D" id="3.40.50.2020">
    <property type="match status" value="1"/>
</dbReference>
<dbReference type="CDD" id="cd06223">
    <property type="entry name" value="PRTases_typeI"/>
    <property type="match status" value="1"/>
</dbReference>
<proteinExistence type="predicted"/>
<dbReference type="PANTHER" id="PTHR11608">
    <property type="entry name" value="BIFUNCTIONAL PROTEIN PYRR"/>
    <property type="match status" value="1"/>
</dbReference>
<evidence type="ECO:0000313" key="2">
    <source>
        <dbReference type="EMBL" id="MXV49344.1"/>
    </source>
</evidence>
<dbReference type="Proteomes" id="UP000466586">
    <property type="component" value="Unassembled WGS sequence"/>
</dbReference>
<name>A0A7K1Y467_9SPHI</name>
<keyword evidence="2" id="KW-0328">Glycosyltransferase</keyword>
<dbReference type="SUPFAM" id="SSF53271">
    <property type="entry name" value="PRTase-like"/>
    <property type="match status" value="1"/>
</dbReference>
<dbReference type="InterPro" id="IPR000836">
    <property type="entry name" value="PRTase_dom"/>
</dbReference>
<dbReference type="InterPro" id="IPR050137">
    <property type="entry name" value="PyrR_bifunctional"/>
</dbReference>
<accession>A0A7K1Y467</accession>
<protein>
    <submittedName>
        <fullName evidence="2">Phosphoribosyltransferase</fullName>
    </submittedName>
</protein>
<evidence type="ECO:0000259" key="1">
    <source>
        <dbReference type="Pfam" id="PF00156"/>
    </source>
</evidence>
<feature type="domain" description="Phosphoribosyltransferase" evidence="1">
    <location>
        <begin position="8"/>
        <end position="156"/>
    </location>
</feature>
<gene>
    <name evidence="2" type="ORF">GS399_00050</name>
</gene>
<dbReference type="InterPro" id="IPR029057">
    <property type="entry name" value="PRTase-like"/>
</dbReference>
<dbReference type="PANTHER" id="PTHR11608:SF0">
    <property type="entry name" value="BIFUNCTIONAL PROTEIN PYRR"/>
    <property type="match status" value="1"/>
</dbReference>
<sequence length="169" mass="18739">MSDTQVPILNNKQIQQKIDRMAYQIWEDNLGEKEIVIAGIAECGYVLAKRVKQVLANISGIKVDLMKITLDKSSTHLKADTDFPVPDCSNKVVILVDDVLNSGRTLAYGLGVFLNVPLKKLRTLVLVDRSHRIFPVTTDFTGIELATVLKEHVDVSLGEESGSDSVYLR</sequence>
<dbReference type="Pfam" id="PF00156">
    <property type="entry name" value="Pribosyltran"/>
    <property type="match status" value="1"/>
</dbReference>
<evidence type="ECO:0000313" key="3">
    <source>
        <dbReference type="Proteomes" id="UP000466586"/>
    </source>
</evidence>
<dbReference type="AlphaFoldDB" id="A0A7K1Y467"/>
<keyword evidence="2" id="KW-0808">Transferase</keyword>
<reference evidence="2 3" key="1">
    <citation type="submission" date="2019-11" db="EMBL/GenBank/DDBJ databases">
        <title>Pedobacter sp. HMF7647 Genome sequencing and assembly.</title>
        <authorList>
            <person name="Kang H."/>
            <person name="Kim H."/>
            <person name="Joh K."/>
        </authorList>
    </citation>
    <scope>NUCLEOTIDE SEQUENCE [LARGE SCALE GENOMIC DNA]</scope>
    <source>
        <strain evidence="2 3">HMF7647</strain>
    </source>
</reference>
<dbReference type="GO" id="GO:0016757">
    <property type="term" value="F:glycosyltransferase activity"/>
    <property type="evidence" value="ECO:0007669"/>
    <property type="project" value="UniProtKB-KW"/>
</dbReference>
<comment type="caution">
    <text evidence="2">The sequence shown here is derived from an EMBL/GenBank/DDBJ whole genome shotgun (WGS) entry which is preliminary data.</text>
</comment>
<dbReference type="EMBL" id="WVHT01000001">
    <property type="protein sequence ID" value="MXV49344.1"/>
    <property type="molecule type" value="Genomic_DNA"/>
</dbReference>
<organism evidence="2 3">
    <name type="scientific">Hufsiella arboris</name>
    <dbReference type="NCBI Taxonomy" id="2695275"/>
    <lineage>
        <taxon>Bacteria</taxon>
        <taxon>Pseudomonadati</taxon>
        <taxon>Bacteroidota</taxon>
        <taxon>Sphingobacteriia</taxon>
        <taxon>Sphingobacteriales</taxon>
        <taxon>Sphingobacteriaceae</taxon>
        <taxon>Hufsiella</taxon>
    </lineage>
</organism>
<dbReference type="RefSeq" id="WP_160842464.1">
    <property type="nucleotide sequence ID" value="NZ_WVHT01000001.1"/>
</dbReference>